<name>A0A544TMA1_9BACI</name>
<sequence length="187" mass="21306">MSVQRKQIIINEIAFWKKNKLLPEHYCDFLTALYAQGEEVGDERKENYSQAILAKEKKNNTFFYVILGFITVLLIASLVLITTAAFIPIIVTGMAIFAFLYIAIKLAKTKSVMTPLLFVFSALLLLGISFKVWDVYFIDYPFVLIGLMIGNCLLWLFSGLLLKLVYFSVSGIVGLVLILVYLFKFYL</sequence>
<reference evidence="2 3" key="1">
    <citation type="submission" date="2019-05" db="EMBL/GenBank/DDBJ databases">
        <title>Psychrobacillus vulpis sp. nov., a new species isolated from feces of a red fox that inhabits in The Tablas de Daimiel Natural Park, Albacete, Spain.</title>
        <authorList>
            <person name="Rodriguez M."/>
            <person name="Reina J.C."/>
            <person name="Bejar V."/>
            <person name="Llamas I."/>
        </authorList>
    </citation>
    <scope>NUCLEOTIDE SEQUENCE [LARGE SCALE GENOMIC DNA]</scope>
    <source>
        <strain evidence="2 3">NHI-2</strain>
    </source>
</reference>
<dbReference type="Proteomes" id="UP000318937">
    <property type="component" value="Unassembled WGS sequence"/>
</dbReference>
<feature type="transmembrane region" description="Helical" evidence="1">
    <location>
        <begin position="164"/>
        <end position="183"/>
    </location>
</feature>
<feature type="transmembrane region" description="Helical" evidence="1">
    <location>
        <begin position="116"/>
        <end position="133"/>
    </location>
</feature>
<evidence type="ECO:0000313" key="3">
    <source>
        <dbReference type="Proteomes" id="UP000318937"/>
    </source>
</evidence>
<dbReference type="EMBL" id="VDGG01000002">
    <property type="protein sequence ID" value="TQR18566.1"/>
    <property type="molecule type" value="Genomic_DNA"/>
</dbReference>
<evidence type="ECO:0000256" key="1">
    <source>
        <dbReference type="SAM" id="Phobius"/>
    </source>
</evidence>
<organism evidence="2 3">
    <name type="scientific">Psychrobacillus soli</name>
    <dbReference type="NCBI Taxonomy" id="1543965"/>
    <lineage>
        <taxon>Bacteria</taxon>
        <taxon>Bacillati</taxon>
        <taxon>Bacillota</taxon>
        <taxon>Bacilli</taxon>
        <taxon>Bacillales</taxon>
        <taxon>Bacillaceae</taxon>
        <taxon>Psychrobacillus</taxon>
    </lineage>
</organism>
<evidence type="ECO:0000313" key="2">
    <source>
        <dbReference type="EMBL" id="TQR18566.1"/>
    </source>
</evidence>
<keyword evidence="1" id="KW-1133">Transmembrane helix</keyword>
<keyword evidence="1" id="KW-0472">Membrane</keyword>
<feature type="transmembrane region" description="Helical" evidence="1">
    <location>
        <begin position="62"/>
        <end position="80"/>
    </location>
</feature>
<dbReference type="OrthoDB" id="2380880at2"/>
<feature type="transmembrane region" description="Helical" evidence="1">
    <location>
        <begin position="139"/>
        <end position="157"/>
    </location>
</feature>
<keyword evidence="1" id="KW-0812">Transmembrane</keyword>
<keyword evidence="3" id="KW-1185">Reference proteome</keyword>
<accession>A0A544TMA1</accession>
<protein>
    <submittedName>
        <fullName evidence="2">Uncharacterized protein</fullName>
    </submittedName>
</protein>
<dbReference type="RefSeq" id="WP_142605089.1">
    <property type="nucleotide sequence ID" value="NZ_VDGG01000002.1"/>
</dbReference>
<proteinExistence type="predicted"/>
<feature type="transmembrane region" description="Helical" evidence="1">
    <location>
        <begin position="86"/>
        <end position="104"/>
    </location>
</feature>
<gene>
    <name evidence="2" type="ORF">FG383_01580</name>
</gene>
<comment type="caution">
    <text evidence="2">The sequence shown here is derived from an EMBL/GenBank/DDBJ whole genome shotgun (WGS) entry which is preliminary data.</text>
</comment>
<dbReference type="AlphaFoldDB" id="A0A544TMA1"/>